<reference evidence="2" key="1">
    <citation type="submission" date="2022-03" db="EMBL/GenBank/DDBJ databases">
        <authorList>
            <person name="Legras J.-L."/>
            <person name="Devillers H."/>
            <person name="Grondin C."/>
        </authorList>
    </citation>
    <scope>NUCLEOTIDE SEQUENCE</scope>
    <source>
        <strain evidence="2">CLIB 1423</strain>
    </source>
</reference>
<name>A0A9P0VZ09_9ASCO</name>
<feature type="region of interest" description="Disordered" evidence="1">
    <location>
        <begin position="254"/>
        <end position="301"/>
    </location>
</feature>
<dbReference type="AlphaFoldDB" id="A0A9P0VZ09"/>
<feature type="compositionally biased region" description="Polar residues" evidence="1">
    <location>
        <begin position="357"/>
        <end position="369"/>
    </location>
</feature>
<feature type="compositionally biased region" description="Polar residues" evidence="1">
    <location>
        <begin position="258"/>
        <end position="301"/>
    </location>
</feature>
<evidence type="ECO:0000313" key="3">
    <source>
        <dbReference type="Proteomes" id="UP000837801"/>
    </source>
</evidence>
<feature type="region of interest" description="Disordered" evidence="1">
    <location>
        <begin position="97"/>
        <end position="132"/>
    </location>
</feature>
<feature type="compositionally biased region" description="Basic residues" evidence="1">
    <location>
        <begin position="333"/>
        <end position="350"/>
    </location>
</feature>
<evidence type="ECO:0000313" key="2">
    <source>
        <dbReference type="EMBL" id="CAH2353048.1"/>
    </source>
</evidence>
<feature type="compositionally biased region" description="Polar residues" evidence="1">
    <location>
        <begin position="380"/>
        <end position="391"/>
    </location>
</feature>
<sequence length="444" mass="48553">MSFTRSFVESEKELDSIIRSDIERKSLIKLAVVQAINTCQKYKQNITKDRVAEETVDHKSSHDYDLIISKLKQEHATKEKIYESKIEALNEEIEKLKDSTFSEPSSQISRPSSAGLSSTSTSRPGLSFSTSPYLNKLSSTSRNYLSPTINSLSKSIASVPSPDDHLGSTILSPIQAKKKVSMHQQANPKPKRTYTNFNTLKRMNPGGPSIDDIIKGRVLKQLNVPNARRAHVIQNNPSNASEPPTTTVITATSVTTTRSEPGTPSKPSTNQNEAETENGLESANIGSSFDESQGPFSAATSMATSDDDFYASANSTLNNLEVGQQNKDDSSSKKRTKKKVQLSKSGARKLSHADGQQLGTPEAGNSSLVKQEPGIGGENSLFSKNDTSPNKGLNLEDEDLNTLNYYQDSNWTEENDSTPKRGASRMGSDGGGQKKRRRIIFKID</sequence>
<feature type="compositionally biased region" description="Basic residues" evidence="1">
    <location>
        <begin position="433"/>
        <end position="444"/>
    </location>
</feature>
<proteinExistence type="predicted"/>
<feature type="compositionally biased region" description="Polar residues" evidence="1">
    <location>
        <begin position="316"/>
        <end position="325"/>
    </location>
</feature>
<feature type="region of interest" description="Disordered" evidence="1">
    <location>
        <begin position="316"/>
        <end position="444"/>
    </location>
</feature>
<organism evidence="2 3">
    <name type="scientific">[Candida] railenensis</name>
    <dbReference type="NCBI Taxonomy" id="45579"/>
    <lineage>
        <taxon>Eukaryota</taxon>
        <taxon>Fungi</taxon>
        <taxon>Dikarya</taxon>
        <taxon>Ascomycota</taxon>
        <taxon>Saccharomycotina</taxon>
        <taxon>Pichiomycetes</taxon>
        <taxon>Debaryomycetaceae</taxon>
        <taxon>Kurtzmaniella</taxon>
    </lineage>
</organism>
<accession>A0A9P0VZ09</accession>
<keyword evidence="3" id="KW-1185">Reference proteome</keyword>
<protein>
    <submittedName>
        <fullName evidence="2">Uncharacterized protein</fullName>
    </submittedName>
</protein>
<dbReference type="OrthoDB" id="4089586at2759"/>
<feature type="compositionally biased region" description="Low complexity" evidence="1">
    <location>
        <begin position="102"/>
        <end position="124"/>
    </location>
</feature>
<gene>
    <name evidence="2" type="ORF">CLIB1423_09S01640</name>
</gene>
<dbReference type="EMBL" id="CAKXYY010000009">
    <property type="protein sequence ID" value="CAH2353048.1"/>
    <property type="molecule type" value="Genomic_DNA"/>
</dbReference>
<evidence type="ECO:0000256" key="1">
    <source>
        <dbReference type="SAM" id="MobiDB-lite"/>
    </source>
</evidence>
<comment type="caution">
    <text evidence="2">The sequence shown here is derived from an EMBL/GenBank/DDBJ whole genome shotgun (WGS) entry which is preliminary data.</text>
</comment>
<dbReference type="Proteomes" id="UP000837801">
    <property type="component" value="Unassembled WGS sequence"/>
</dbReference>